<evidence type="ECO:0000313" key="3">
    <source>
        <dbReference type="Proteomes" id="UP000632774"/>
    </source>
</evidence>
<dbReference type="PROSITE" id="PS51318">
    <property type="entry name" value="TAT"/>
    <property type="match status" value="1"/>
</dbReference>
<evidence type="ECO:0000259" key="1">
    <source>
        <dbReference type="Pfam" id="PF01814"/>
    </source>
</evidence>
<dbReference type="InterPro" id="IPR012312">
    <property type="entry name" value="Hemerythrin-like"/>
</dbReference>
<dbReference type="Pfam" id="PF01814">
    <property type="entry name" value="Hemerythrin"/>
    <property type="match status" value="1"/>
</dbReference>
<dbReference type="Gene3D" id="1.20.120.520">
    <property type="entry name" value="nmb1532 protein domain like"/>
    <property type="match status" value="1"/>
</dbReference>
<name>A0ABR9XLW4_9SPHI</name>
<dbReference type="RefSeq" id="WP_194107621.1">
    <property type="nucleotide sequence ID" value="NZ_JADFFM010000002.1"/>
</dbReference>
<dbReference type="PANTHER" id="PTHR39966:SF1">
    <property type="entry name" value="HEMERYTHRIN-LIKE DOMAIN-CONTAINING PROTEIN"/>
    <property type="match status" value="1"/>
</dbReference>
<feature type="domain" description="Hemerythrin-like" evidence="1">
    <location>
        <begin position="51"/>
        <end position="183"/>
    </location>
</feature>
<dbReference type="InterPro" id="IPR006311">
    <property type="entry name" value="TAT_signal"/>
</dbReference>
<gene>
    <name evidence="2" type="ORF">IRJ18_17675</name>
</gene>
<keyword evidence="3" id="KW-1185">Reference proteome</keyword>
<dbReference type="CDD" id="cd12108">
    <property type="entry name" value="Hr-like"/>
    <property type="match status" value="1"/>
</dbReference>
<dbReference type="PANTHER" id="PTHR39966">
    <property type="entry name" value="BLL2471 PROTEIN-RELATED"/>
    <property type="match status" value="1"/>
</dbReference>
<dbReference type="EMBL" id="JADFFM010000002">
    <property type="protein sequence ID" value="MBE9668205.1"/>
    <property type="molecule type" value="Genomic_DNA"/>
</dbReference>
<sequence length="238" mass="27034">MKNYENPPHEQPGSRRDFLTKTGILVASGLAATGIVSCTSEKGGDEDVTTNEDLMREHGVLKRILLIYDEACNRLTTAKDLNIALVAQSANLIKTFIEEYHEKLEEDHLFPRFEKAGQLTDLTKVLRLQHQKGRLLTLRIIANAQKPNPTTDEKKLMVQDMQAFVRMYSPHEAREDTILFPALHNLISKHEYDALGEDFEKKEKEQFGGDGFDMAVDKVTSIEKAMNIYDLNLFTPNI</sequence>
<dbReference type="InterPro" id="IPR019546">
    <property type="entry name" value="TAT_signal_bac_arc"/>
</dbReference>
<proteinExistence type="predicted"/>
<dbReference type="Proteomes" id="UP000632774">
    <property type="component" value="Unassembled WGS sequence"/>
</dbReference>
<comment type="caution">
    <text evidence="2">The sequence shown here is derived from an EMBL/GenBank/DDBJ whole genome shotgun (WGS) entry which is preliminary data.</text>
</comment>
<accession>A0ABR9XLW4</accession>
<protein>
    <submittedName>
        <fullName evidence="2">Hemerythrin domain-containing protein</fullName>
    </submittedName>
</protein>
<reference evidence="2 3" key="1">
    <citation type="submission" date="2020-10" db="EMBL/GenBank/DDBJ databases">
        <title>Mucilaginibacter mali sp. nov., isolated from rhizosphere soil of apple orchard.</title>
        <authorList>
            <person name="Lee J.-S."/>
            <person name="Kim H.S."/>
            <person name="Kim J.-S."/>
        </authorList>
    </citation>
    <scope>NUCLEOTIDE SEQUENCE [LARGE SCALE GENOMIC DNA]</scope>
    <source>
        <strain evidence="2 3">KCTC 23157</strain>
    </source>
</reference>
<organism evidence="2 3">
    <name type="scientific">Mucilaginibacter boryungensis</name>
    <dbReference type="NCBI Taxonomy" id="768480"/>
    <lineage>
        <taxon>Bacteria</taxon>
        <taxon>Pseudomonadati</taxon>
        <taxon>Bacteroidota</taxon>
        <taxon>Sphingobacteriia</taxon>
        <taxon>Sphingobacteriales</taxon>
        <taxon>Sphingobacteriaceae</taxon>
        <taxon>Mucilaginibacter</taxon>
    </lineage>
</organism>
<evidence type="ECO:0000313" key="2">
    <source>
        <dbReference type="EMBL" id="MBE9668205.1"/>
    </source>
</evidence>
<dbReference type="NCBIfam" id="TIGR01409">
    <property type="entry name" value="TAT_signal_seq"/>
    <property type="match status" value="1"/>
</dbReference>